<keyword evidence="4" id="KW-1185">Reference proteome</keyword>
<evidence type="ECO:0000313" key="3">
    <source>
        <dbReference type="EMBL" id="AGK58976.1"/>
    </source>
</evidence>
<comment type="similarity">
    <text evidence="1">Belongs to the protein-tyrosine phosphatase family.</text>
</comment>
<protein>
    <submittedName>
        <fullName evidence="3">Protein tyrosine/serine phosphatase</fullName>
    </submittedName>
</protein>
<dbReference type="Proteomes" id="UP000005952">
    <property type="component" value="Chromosome"/>
</dbReference>
<feature type="domain" description="DSP-PTPase phosphatase fused to NAD+ Kinase" evidence="2">
    <location>
        <begin position="40"/>
        <end position="140"/>
    </location>
</feature>
<dbReference type="PANTHER" id="PTHR31126">
    <property type="entry name" value="TYROSINE-PROTEIN PHOSPHATASE"/>
    <property type="match status" value="1"/>
</dbReference>
<dbReference type="AlphaFoldDB" id="N0BES3"/>
<dbReference type="EMBL" id="CP005587">
    <property type="protein sequence ID" value="AGK58976.1"/>
    <property type="molecule type" value="Genomic_DNA"/>
</dbReference>
<dbReference type="Pfam" id="PF22741">
    <property type="entry name" value="PTP-NADK"/>
    <property type="match status" value="1"/>
</dbReference>
<dbReference type="eggNOG" id="COG2365">
    <property type="taxonomic scope" value="Bacteria"/>
</dbReference>
<proteinExistence type="inferred from homology"/>
<reference evidence="3 4" key="1">
    <citation type="journal article" date="2013" name="Genome Announc.">
        <title>Genome sequences for three denitrifying bacterial strains isolated from a uranium- and nitrate-contaminated subsurface environment.</title>
        <authorList>
            <person name="Venkatramanan R."/>
            <person name="Prakash O."/>
            <person name="Woyke T."/>
            <person name="Chain P."/>
            <person name="Goodwin L.A."/>
            <person name="Watson D."/>
            <person name="Brooks S."/>
            <person name="Kostka J.E."/>
            <person name="Green S.J."/>
        </authorList>
    </citation>
    <scope>NUCLEOTIDE SEQUENCE [LARGE SCALE GENOMIC DNA]</scope>
    <source>
        <strain evidence="3 4">1NES1</strain>
    </source>
</reference>
<evidence type="ECO:0000313" key="4">
    <source>
        <dbReference type="Proteomes" id="UP000005952"/>
    </source>
</evidence>
<dbReference type="Gene3D" id="3.90.190.10">
    <property type="entry name" value="Protein tyrosine phosphatase superfamily"/>
    <property type="match status" value="1"/>
</dbReference>
<dbReference type="InterPro" id="IPR055214">
    <property type="entry name" value="PTP-NADK"/>
</dbReference>
<gene>
    <name evidence="3" type="ORF">HYPDE_36523</name>
</gene>
<dbReference type="SUPFAM" id="SSF52799">
    <property type="entry name" value="(Phosphotyrosine protein) phosphatases II"/>
    <property type="match status" value="1"/>
</dbReference>
<dbReference type="InterPro" id="IPR029021">
    <property type="entry name" value="Prot-tyrosine_phosphatase-like"/>
</dbReference>
<dbReference type="GO" id="GO:0016791">
    <property type="term" value="F:phosphatase activity"/>
    <property type="evidence" value="ECO:0007669"/>
    <property type="project" value="TreeGrafter"/>
</dbReference>
<dbReference type="PANTHER" id="PTHR31126:SF72">
    <property type="entry name" value="DUAL SPECIFICITY PROTEIN PHOSPHATASE TPBA"/>
    <property type="match status" value="1"/>
</dbReference>
<evidence type="ECO:0000259" key="2">
    <source>
        <dbReference type="Pfam" id="PF22741"/>
    </source>
</evidence>
<dbReference type="RefSeq" id="WP_015598993.1">
    <property type="nucleotide sequence ID" value="NC_021172.1"/>
</dbReference>
<dbReference type="HOGENOM" id="CLU_086339_0_0_5"/>
<organism evidence="3 4">
    <name type="scientific">Hyphomicrobium denitrificans 1NES1</name>
    <dbReference type="NCBI Taxonomy" id="670307"/>
    <lineage>
        <taxon>Bacteria</taxon>
        <taxon>Pseudomonadati</taxon>
        <taxon>Pseudomonadota</taxon>
        <taxon>Alphaproteobacteria</taxon>
        <taxon>Hyphomicrobiales</taxon>
        <taxon>Hyphomicrobiaceae</taxon>
        <taxon>Hyphomicrobium</taxon>
    </lineage>
</organism>
<accession>N0BES3</accession>
<name>N0BES3_9HYPH</name>
<dbReference type="KEGG" id="hdt:HYPDE_36523"/>
<dbReference type="STRING" id="670307.HYPDE_36523"/>
<sequence>MRSSPGWLNSRFAPALCYAEMLFVDYGIARVAYNNRHRISKDVWRSAQPAPHHVGWLAHRGVKTIVNLRGEQSFGTRWLEQQACARHGITLVDLALKSRAPPTRVQLRAMRDLLRSVQYPILVHCKSGADRAGLMSVIVRHERDGVPIEEARKQLSLRYGHVRSADTGVLDAVFQRYLEDKAKTGVEFWDWVETSYDPDQIRRSFKARGWANRLVDNLLHRE</sequence>
<evidence type="ECO:0000256" key="1">
    <source>
        <dbReference type="ARBA" id="ARBA00009580"/>
    </source>
</evidence>